<comment type="subcellular location">
    <subcellularLocation>
        <location evidence="1">Cell projection</location>
    </subcellularLocation>
</comment>
<evidence type="ECO:0000256" key="2">
    <source>
        <dbReference type="ARBA" id="ARBA00022737"/>
    </source>
</evidence>
<evidence type="ECO:0000256" key="3">
    <source>
        <dbReference type="ARBA" id="ARBA00023273"/>
    </source>
</evidence>
<feature type="region of interest" description="Disordered" evidence="4">
    <location>
        <begin position="517"/>
        <end position="612"/>
    </location>
</feature>
<dbReference type="SUPFAM" id="SSF50156">
    <property type="entry name" value="PDZ domain-like"/>
    <property type="match status" value="1"/>
</dbReference>
<reference evidence="6" key="1">
    <citation type="submission" date="2023-09" db="UniProtKB">
        <authorList>
            <consortium name="Ensembl"/>
        </authorList>
    </citation>
    <scope>IDENTIFICATION</scope>
</reference>
<accession>A0A3B4G606</accession>
<feature type="compositionally biased region" description="Basic and acidic residues" evidence="4">
    <location>
        <begin position="84"/>
        <end position="98"/>
    </location>
</feature>
<dbReference type="SMART" id="SM00228">
    <property type="entry name" value="PDZ"/>
    <property type="match status" value="1"/>
</dbReference>
<dbReference type="CDD" id="cd06751">
    <property type="entry name" value="PDZ3_PDZD7-like"/>
    <property type="match status" value="1"/>
</dbReference>
<dbReference type="GO" id="GO:0005929">
    <property type="term" value="C:cilium"/>
    <property type="evidence" value="ECO:0007669"/>
    <property type="project" value="TreeGrafter"/>
</dbReference>
<dbReference type="PANTHER" id="PTHR23116:SF29">
    <property type="entry name" value="PDZ DOMAIN-CONTAINING PROTEIN 7"/>
    <property type="match status" value="1"/>
</dbReference>
<feature type="region of interest" description="Disordered" evidence="4">
    <location>
        <begin position="84"/>
        <end position="129"/>
    </location>
</feature>
<evidence type="ECO:0000256" key="1">
    <source>
        <dbReference type="ARBA" id="ARBA00004316"/>
    </source>
</evidence>
<feature type="compositionally biased region" description="Basic and acidic residues" evidence="4">
    <location>
        <begin position="517"/>
        <end position="526"/>
    </location>
</feature>
<evidence type="ECO:0000313" key="6">
    <source>
        <dbReference type="Ensembl" id="ENSPNYP00000017133.1"/>
    </source>
</evidence>
<dbReference type="Gene3D" id="2.30.42.10">
    <property type="match status" value="1"/>
</dbReference>
<keyword evidence="3" id="KW-0966">Cell projection</keyword>
<proteinExistence type="predicted"/>
<dbReference type="AlphaFoldDB" id="A0A3B4G606"/>
<dbReference type="Pfam" id="PF00595">
    <property type="entry name" value="PDZ"/>
    <property type="match status" value="1"/>
</dbReference>
<dbReference type="STRING" id="303518.ENSPNYP00000017133"/>
<dbReference type="GO" id="GO:0005886">
    <property type="term" value="C:plasma membrane"/>
    <property type="evidence" value="ECO:0007669"/>
    <property type="project" value="TreeGrafter"/>
</dbReference>
<dbReference type="PROSITE" id="PS50106">
    <property type="entry name" value="PDZ"/>
    <property type="match status" value="1"/>
</dbReference>
<dbReference type="Gene3D" id="1.20.1160.20">
    <property type="match status" value="1"/>
</dbReference>
<feature type="region of interest" description="Disordered" evidence="4">
    <location>
        <begin position="206"/>
        <end position="225"/>
    </location>
</feature>
<feature type="region of interest" description="Disordered" evidence="4">
    <location>
        <begin position="466"/>
        <end position="502"/>
    </location>
</feature>
<dbReference type="FunFam" id="1.20.1160.20:FF:000007">
    <property type="entry name" value="PDZ domain containing 7"/>
    <property type="match status" value="1"/>
</dbReference>
<dbReference type="GO" id="GO:0007605">
    <property type="term" value="P:sensory perception of sound"/>
    <property type="evidence" value="ECO:0007669"/>
    <property type="project" value="TreeGrafter"/>
</dbReference>
<dbReference type="GO" id="GO:0032426">
    <property type="term" value="C:stereocilium tip"/>
    <property type="evidence" value="ECO:0007669"/>
    <property type="project" value="TreeGrafter"/>
</dbReference>
<dbReference type="InterPro" id="IPR051844">
    <property type="entry name" value="USH2_Complex_Protein"/>
</dbReference>
<feature type="compositionally biased region" description="Low complexity" evidence="4">
    <location>
        <begin position="40"/>
        <end position="59"/>
    </location>
</feature>
<keyword evidence="2" id="KW-0677">Repeat</keyword>
<dbReference type="FunFam" id="2.30.42.10:FF:000171">
    <property type="entry name" value="PDZ domain containing 7"/>
    <property type="match status" value="1"/>
</dbReference>
<feature type="region of interest" description="Disordered" evidence="4">
    <location>
        <begin position="33"/>
        <end position="59"/>
    </location>
</feature>
<organism evidence="6">
    <name type="scientific">Pundamilia nyererei</name>
    <dbReference type="NCBI Taxonomy" id="303518"/>
    <lineage>
        <taxon>Eukaryota</taxon>
        <taxon>Metazoa</taxon>
        <taxon>Chordata</taxon>
        <taxon>Craniata</taxon>
        <taxon>Vertebrata</taxon>
        <taxon>Euteleostomi</taxon>
        <taxon>Actinopterygii</taxon>
        <taxon>Neopterygii</taxon>
        <taxon>Teleostei</taxon>
        <taxon>Neoteleostei</taxon>
        <taxon>Acanthomorphata</taxon>
        <taxon>Ovalentaria</taxon>
        <taxon>Cichlomorphae</taxon>
        <taxon>Cichliformes</taxon>
        <taxon>Cichlidae</taxon>
        <taxon>African cichlids</taxon>
        <taxon>Pseudocrenilabrinae</taxon>
        <taxon>Haplochromini</taxon>
        <taxon>Pundamilia</taxon>
    </lineage>
</organism>
<sequence length="721" mass="80436">ILESLLHSNHEAGRYPAYKEMVAEYGWLEKLANGGPPPSSQGSDSNSSASSLSSTTPLSSLSGLSQVLFSPVFGSEMVDIGICTEDHSRRPSSTDRTADSAIQTEPQPPNYQDHLLPNGSHPERLSTTETSRTVGATLVLKDTVIRGQGRVKTLSSGKQEVEKHSPKTAALMALSRPRKPISRSQSHITESGEVCSSLCTLLLADKQKKKRQHREKSSEEGKTSLKRSKTFVNLLFKKDRKERSRSKSPSRRDSFFFAHHFFYLHYSLDKERRRPFHLLTSPRESRAGSPLPRLEVLQHVEDMAKKLLSQDEVAAVMRHCRRFLSDSVIEDLVRPLLAILDRPEKLLLLREIRMLIPMTELGRFDSMVMPFELEAYDILKSRSSRSPALRSPRSGTPRRHLITPIPDYKGGFYLQPVHDRLHERRLIEELERLCVTGQRSGHLSPSRAFTPLLDVPVDNYVSSVRSRSPSPLPTHSFLLKESPHSTKRGHQPHRSPIRRENGASWYDEVSLLSVSDRGDGAYERGRSPVRNGHGRVRREGSPDSIYGRQSRQEGYTEVSVHVPSQRRGRTPLAEVFDPQREKSPSKASGSTQQVNGHSQNGQKVKGRQTLPPKECEIATLTISKAKHSLGISISGGVESRIQPMIKVEKIFPGGAASTNQALKAGYELLSVDGESLEGVTHQHAVDVIRRAFSNKAKEPMVFVVKVPKVSTDPSSPNRLAD</sequence>
<evidence type="ECO:0000256" key="4">
    <source>
        <dbReference type="SAM" id="MobiDB-lite"/>
    </source>
</evidence>
<dbReference type="InterPro" id="IPR001478">
    <property type="entry name" value="PDZ"/>
</dbReference>
<dbReference type="GeneTree" id="ENSGT00950000183002"/>
<dbReference type="GO" id="GO:0002142">
    <property type="term" value="C:stereocilia ankle link complex"/>
    <property type="evidence" value="ECO:0007669"/>
    <property type="project" value="TreeGrafter"/>
</dbReference>
<protein>
    <submittedName>
        <fullName evidence="6">Uncharacterized LOC102209790</fullName>
    </submittedName>
</protein>
<dbReference type="PANTHER" id="PTHR23116">
    <property type="entry name" value="PDZ DOMAIN CONTAINING WHIRLIN AND HARMONIN-RELATED"/>
    <property type="match status" value="1"/>
</dbReference>
<feature type="compositionally biased region" description="Polar residues" evidence="4">
    <location>
        <begin position="585"/>
        <end position="602"/>
    </location>
</feature>
<evidence type="ECO:0000259" key="5">
    <source>
        <dbReference type="PROSITE" id="PS50106"/>
    </source>
</evidence>
<name>A0A3B4G606_9CICH</name>
<dbReference type="InterPro" id="IPR036034">
    <property type="entry name" value="PDZ_sf"/>
</dbReference>
<dbReference type="GO" id="GO:0060088">
    <property type="term" value="P:auditory receptor cell stereocilium organization"/>
    <property type="evidence" value="ECO:0007669"/>
    <property type="project" value="TreeGrafter"/>
</dbReference>
<dbReference type="Ensembl" id="ENSPNYT00000017558.1">
    <property type="protein sequence ID" value="ENSPNYP00000017133.1"/>
    <property type="gene ID" value="ENSPNYG00000012956.1"/>
</dbReference>
<feature type="compositionally biased region" description="Basic residues" evidence="4">
    <location>
        <begin position="485"/>
        <end position="496"/>
    </location>
</feature>
<feature type="domain" description="PDZ" evidence="5">
    <location>
        <begin position="619"/>
        <end position="691"/>
    </location>
</feature>